<dbReference type="GO" id="GO:0032050">
    <property type="term" value="F:clathrin heavy chain binding"/>
    <property type="evidence" value="ECO:0000318"/>
    <property type="project" value="GO_Central"/>
</dbReference>
<dbReference type="GO" id="GO:0030125">
    <property type="term" value="C:clathrin vesicle coat"/>
    <property type="evidence" value="ECO:0000318"/>
    <property type="project" value="GO_Central"/>
</dbReference>
<evidence type="ECO:0000313" key="9">
    <source>
        <dbReference type="Proteomes" id="UP000813463"/>
    </source>
</evidence>
<feature type="compositionally biased region" description="Low complexity" evidence="8">
    <location>
        <begin position="321"/>
        <end position="349"/>
    </location>
</feature>
<keyword evidence="6 7" id="KW-0968">Cytoplasmic vesicle</keyword>
<comment type="subcellular location">
    <subcellularLocation>
        <location evidence="2 7">Cytoplasmic vesicle membrane</location>
        <topology evidence="2 7">Peripheral membrane protein</topology>
        <orientation evidence="2 7">Cytoplasmic side</orientation>
    </subcellularLocation>
    <subcellularLocation>
        <location evidence="7">Membrane</location>
        <location evidence="7">Coated pit</location>
        <topology evidence="7">Peripheral membrane protein</topology>
        <orientation evidence="7">Cytoplasmic side</orientation>
    </subcellularLocation>
    <text evidence="7">Cytoplasmic face of coated pits and vesicles.</text>
</comment>
<evidence type="ECO:0000256" key="1">
    <source>
        <dbReference type="ARBA" id="ARBA00003913"/>
    </source>
</evidence>
<dbReference type="PANTHER" id="PTHR10639:SF7">
    <property type="entry name" value="CLATHRIN LIGHT CHAIN"/>
    <property type="match status" value="1"/>
</dbReference>
<sequence length="349" mass="38969">MSSFDTFSNDGDELRPSDRPFDDGYMGYDPRLPSQRFDPSAFTNASDDYSAVDEVTVESEEVEDDSSMPFGGGNPNYAESPFGDPIPVSNGNGKPYDLGADEDGVFSSDGPILPPPDQMNEEGSALREWRRQNAIRLEEKEKREKEMRMQIIEEAEEYKRAYFEKRKLNTETNIKNNRDKEKIYLANQDKFHKEADKQYWKAIAELIPYEVPTIEKRRGKKEDDKKASITVIQGPKPGKPTDMGRMRQILVKLKHTPPPHMIPPKPEPAKDGKDGKGEKDAKTGKDSTKKPSGSEKSASPGVSQKSEKENSTPEAEKPAPEAEQPTPEADQPTPEAEQPTPEAEPVAIA</sequence>
<evidence type="ECO:0000256" key="7">
    <source>
        <dbReference type="RuleBase" id="RU363137"/>
    </source>
</evidence>
<name>A0A9R0K4J9_SPIOL</name>
<dbReference type="GO" id="GO:0006886">
    <property type="term" value="P:intracellular protein transport"/>
    <property type="evidence" value="ECO:0007669"/>
    <property type="project" value="InterPro"/>
</dbReference>
<evidence type="ECO:0000256" key="8">
    <source>
        <dbReference type="SAM" id="MobiDB-lite"/>
    </source>
</evidence>
<comment type="function">
    <text evidence="1 7">Clathrin is the major protein of the polyhedral coat of coated pits and vesicles.</text>
</comment>
<keyword evidence="4 7" id="KW-0472">Membrane</keyword>
<dbReference type="GO" id="GO:0005886">
    <property type="term" value="C:plasma membrane"/>
    <property type="evidence" value="ECO:0000318"/>
    <property type="project" value="GO_Central"/>
</dbReference>
<dbReference type="GO" id="GO:0005198">
    <property type="term" value="F:structural molecule activity"/>
    <property type="evidence" value="ECO:0007669"/>
    <property type="project" value="InterPro"/>
</dbReference>
<proteinExistence type="inferred from homology"/>
<dbReference type="GeneID" id="110797495"/>
<feature type="compositionally biased region" description="Basic and acidic residues" evidence="8">
    <location>
        <begin position="267"/>
        <end position="293"/>
    </location>
</feature>
<reference evidence="10" key="2">
    <citation type="submission" date="2025-08" db="UniProtKB">
        <authorList>
            <consortium name="RefSeq"/>
        </authorList>
    </citation>
    <scope>IDENTIFICATION</scope>
    <source>
        <tissue evidence="10">Leaf</tissue>
    </source>
</reference>
<dbReference type="GO" id="GO:0030130">
    <property type="term" value="C:clathrin coat of trans-Golgi network vesicle"/>
    <property type="evidence" value="ECO:0007669"/>
    <property type="project" value="InterPro"/>
</dbReference>
<feature type="region of interest" description="Disordered" evidence="8">
    <location>
        <begin position="212"/>
        <end position="349"/>
    </location>
</feature>
<evidence type="ECO:0000256" key="3">
    <source>
        <dbReference type="ARBA" id="ARBA00005263"/>
    </source>
</evidence>
<dbReference type="KEGG" id="soe:110797495"/>
<organism evidence="9 10">
    <name type="scientific">Spinacia oleracea</name>
    <name type="common">Spinach</name>
    <dbReference type="NCBI Taxonomy" id="3562"/>
    <lineage>
        <taxon>Eukaryota</taxon>
        <taxon>Viridiplantae</taxon>
        <taxon>Streptophyta</taxon>
        <taxon>Embryophyta</taxon>
        <taxon>Tracheophyta</taxon>
        <taxon>Spermatophyta</taxon>
        <taxon>Magnoliopsida</taxon>
        <taxon>eudicotyledons</taxon>
        <taxon>Gunneridae</taxon>
        <taxon>Pentapetalae</taxon>
        <taxon>Caryophyllales</taxon>
        <taxon>Chenopodiaceae</taxon>
        <taxon>Chenopodioideae</taxon>
        <taxon>Anserineae</taxon>
        <taxon>Spinacia</taxon>
    </lineage>
</organism>
<dbReference type="AlphaFoldDB" id="A0A9R0K4J9"/>
<dbReference type="GO" id="GO:0072583">
    <property type="term" value="P:clathrin-dependent endocytosis"/>
    <property type="evidence" value="ECO:0000318"/>
    <property type="project" value="GO_Central"/>
</dbReference>
<dbReference type="Proteomes" id="UP000813463">
    <property type="component" value="Chromosome 6"/>
</dbReference>
<dbReference type="OrthoDB" id="782264at2759"/>
<dbReference type="InterPro" id="IPR000996">
    <property type="entry name" value="Clathrin_L-chain"/>
</dbReference>
<evidence type="ECO:0000313" key="10">
    <source>
        <dbReference type="RefSeq" id="XP_021858296.1"/>
    </source>
</evidence>
<evidence type="ECO:0000256" key="2">
    <source>
        <dbReference type="ARBA" id="ARBA00004180"/>
    </source>
</evidence>
<dbReference type="PANTHER" id="PTHR10639">
    <property type="entry name" value="CLATHRIN LIGHT CHAIN"/>
    <property type="match status" value="1"/>
</dbReference>
<protein>
    <recommendedName>
        <fullName evidence="7">Clathrin light chain</fullName>
    </recommendedName>
</protein>
<keyword evidence="9" id="KW-1185">Reference proteome</keyword>
<feature type="region of interest" description="Disordered" evidence="8">
    <location>
        <begin position="1"/>
        <end position="124"/>
    </location>
</feature>
<feature type="compositionally biased region" description="Basic and acidic residues" evidence="8">
    <location>
        <begin position="12"/>
        <end position="22"/>
    </location>
</feature>
<keyword evidence="5 7" id="KW-0168">Coated pit</keyword>
<feature type="compositionally biased region" description="Basic and acidic residues" evidence="8">
    <location>
        <begin position="305"/>
        <end position="320"/>
    </location>
</feature>
<evidence type="ECO:0000256" key="4">
    <source>
        <dbReference type="ARBA" id="ARBA00023136"/>
    </source>
</evidence>
<dbReference type="GO" id="GO:0030132">
    <property type="term" value="C:clathrin coat of coated pit"/>
    <property type="evidence" value="ECO:0007669"/>
    <property type="project" value="InterPro"/>
</dbReference>
<gene>
    <name evidence="10" type="primary">LOC110797495</name>
</gene>
<feature type="compositionally biased region" description="Acidic residues" evidence="8">
    <location>
        <begin position="55"/>
        <end position="66"/>
    </location>
</feature>
<accession>A0A9R0K4J9</accession>
<feature type="compositionally biased region" description="Basic and acidic residues" evidence="8">
    <location>
        <begin position="213"/>
        <end position="227"/>
    </location>
</feature>
<dbReference type="Pfam" id="PF01086">
    <property type="entry name" value="Clathrin_lg_ch"/>
    <property type="match status" value="1"/>
</dbReference>
<feature type="compositionally biased region" description="Polar residues" evidence="8">
    <location>
        <begin position="294"/>
        <end position="304"/>
    </location>
</feature>
<dbReference type="RefSeq" id="XP_021858296.1">
    <property type="nucleotide sequence ID" value="XM_022002604.2"/>
</dbReference>
<comment type="similarity">
    <text evidence="3 7">Belongs to the clathrin light chain family.</text>
</comment>
<reference evidence="9" key="1">
    <citation type="journal article" date="2021" name="Nat. Commun.">
        <title>Genomic analyses provide insights into spinach domestication and the genetic basis of agronomic traits.</title>
        <authorList>
            <person name="Cai X."/>
            <person name="Sun X."/>
            <person name="Xu C."/>
            <person name="Sun H."/>
            <person name="Wang X."/>
            <person name="Ge C."/>
            <person name="Zhang Z."/>
            <person name="Wang Q."/>
            <person name="Fei Z."/>
            <person name="Jiao C."/>
            <person name="Wang Q."/>
        </authorList>
    </citation>
    <scope>NUCLEOTIDE SEQUENCE [LARGE SCALE GENOMIC DNA]</scope>
    <source>
        <strain evidence="9">cv. Varoflay</strain>
    </source>
</reference>
<evidence type="ECO:0000256" key="5">
    <source>
        <dbReference type="ARBA" id="ARBA00023176"/>
    </source>
</evidence>
<evidence type="ECO:0000256" key="6">
    <source>
        <dbReference type="ARBA" id="ARBA00023329"/>
    </source>
</evidence>